<organism evidence="9">
    <name type="scientific">Propionibacterium freudenreichii</name>
    <dbReference type="NCBI Taxonomy" id="1744"/>
    <lineage>
        <taxon>Bacteria</taxon>
        <taxon>Bacillati</taxon>
        <taxon>Actinomycetota</taxon>
        <taxon>Actinomycetes</taxon>
        <taxon>Propionibacteriales</taxon>
        <taxon>Propionibacteriaceae</taxon>
        <taxon>Propionibacterium</taxon>
    </lineage>
</organism>
<keyword evidence="3 5" id="KW-0378">Hydrolase</keyword>
<dbReference type="EC" id="3.2.1.22" evidence="2 5"/>
<feature type="binding site" evidence="7">
    <location>
        <position position="528"/>
    </location>
    <ligand>
        <name>substrate</name>
    </ligand>
</feature>
<dbReference type="InterPro" id="IPR017853">
    <property type="entry name" value="GH"/>
</dbReference>
<dbReference type="Pfam" id="PF16875">
    <property type="entry name" value="Glyco_hydro_36N"/>
    <property type="match status" value="1"/>
</dbReference>
<dbReference type="InterPro" id="IPR038417">
    <property type="entry name" value="Alpga-gal_N_sf"/>
</dbReference>
<dbReference type="GO" id="GO:0004557">
    <property type="term" value="F:alpha-galactosidase activity"/>
    <property type="evidence" value="ECO:0007669"/>
    <property type="project" value="UniProtKB-UniRule"/>
</dbReference>
<feature type="binding site" evidence="7">
    <location>
        <position position="506"/>
    </location>
    <ligand>
        <name>substrate</name>
    </ligand>
</feature>
<dbReference type="EMBL" id="LT576035">
    <property type="protein sequence ID" value="SBN37821.1"/>
    <property type="molecule type" value="Genomic_DNA"/>
</dbReference>
<evidence type="ECO:0000256" key="2">
    <source>
        <dbReference type="ARBA" id="ARBA00012755"/>
    </source>
</evidence>
<dbReference type="InterPro" id="IPR013785">
    <property type="entry name" value="Aldolase_TIM"/>
</dbReference>
<dbReference type="Gene3D" id="2.70.98.60">
    <property type="entry name" value="alpha-galactosidase from lactobacil brevis"/>
    <property type="match status" value="1"/>
</dbReference>
<keyword evidence="4 5" id="KW-0326">Glycosidase</keyword>
<feature type="binding site" evidence="7">
    <location>
        <begin position="459"/>
        <end position="463"/>
    </location>
    <ligand>
        <name>substrate</name>
    </ligand>
</feature>
<dbReference type="GO" id="GO:0016052">
    <property type="term" value="P:carbohydrate catabolic process"/>
    <property type="evidence" value="ECO:0007669"/>
    <property type="project" value="InterPro"/>
</dbReference>
<dbReference type="InterPro" id="IPR000111">
    <property type="entry name" value="Glyco_hydro_27/36_CS"/>
</dbReference>
<gene>
    <name evidence="9" type="ORF">PFR_JS10_178</name>
</gene>
<feature type="binding site" evidence="7">
    <location>
        <position position="186"/>
    </location>
    <ligand>
        <name>substrate</name>
    </ligand>
</feature>
<evidence type="ECO:0000256" key="5">
    <source>
        <dbReference type="PIRNR" id="PIRNR005536"/>
    </source>
</evidence>
<dbReference type="InterPro" id="IPR002252">
    <property type="entry name" value="Glyco_hydro_36"/>
</dbReference>
<evidence type="ECO:0000256" key="1">
    <source>
        <dbReference type="ARBA" id="ARBA00001255"/>
    </source>
</evidence>
<dbReference type="AlphaFoldDB" id="A0A2C7YNL0"/>
<evidence type="ECO:0000259" key="8">
    <source>
        <dbReference type="Pfam" id="PF16875"/>
    </source>
</evidence>
<evidence type="ECO:0000256" key="7">
    <source>
        <dbReference type="PIRSR" id="PIRSR005536-2"/>
    </source>
</evidence>
<dbReference type="PANTHER" id="PTHR43053">
    <property type="entry name" value="GLYCOSIDASE FAMILY 31"/>
    <property type="match status" value="1"/>
</dbReference>
<dbReference type="InterPro" id="IPR031704">
    <property type="entry name" value="Glyco_hydro_36_N"/>
</dbReference>
<evidence type="ECO:0000256" key="3">
    <source>
        <dbReference type="ARBA" id="ARBA00022801"/>
    </source>
</evidence>
<dbReference type="Pfam" id="PF02065">
    <property type="entry name" value="Melibiase"/>
    <property type="match status" value="1"/>
</dbReference>
<sequence length="728" mass="80816">MDPDDETRIIHLRSGGVSLVLHSAKAAAPSIIYWGSDLGQPNRSALDAMALATLEPLGGNLPDSHLEVGVIPLESSGWMGRPGLAGHRDDGSSWAPRLTTTEVEPPEIGGKGDVLTLGPGLVNFQMSDAVAGLRIDLAVEMLPSGLARMRANLTNTDETAYHLEDLALTVPTPLTASEVLDFSGRWGREREPQRMPLNLGCWLREGRHGRTGFDAPTMTFCGEPGFTFERGEVWGLHVAASANHRTWVERCPSGQQVMGGGELLLPGEITLGRMESYQTPWIYLDHANGLDQAAHRVHDWLRSTPNHPDANRPVTLNVWEAVYFDHDLDKLLRLADRAAEIGVERYVLDDGWFLGRRDDTAGLGDWTPDPEVWPQGLHPLIDHVTGLGMQFGLWVEPEMINADSQLARDHPDWIMSASKTLPVEWRHQQVLNLSIPEAWEHVFAALNKLLTDYEISYFKWDENRDLIAAGDQHHAGRAAVHEQMLASYRLMDALRAAHPGLEIESCASGGGRIDLEMALHAQRFWLSDCIDPHERQGIMRWSEQILPPEMMGTHVASARSHTTGRTSSLSFRAITALWGHFGFEWDLLALDDSEAAELAQWVELYKSRRQLLLTGRLVRRDLADGSLRLHGIAARDHRRALYALTCTRRSPISPRGNITIPGLDDERTYVIRPLLIGDPPDGLIPPPWFGSNNQGIAMSGKMLRLHGVAAPLIYPDQAILLETEEQSN</sequence>
<protein>
    <recommendedName>
        <fullName evidence="2 5">Alpha-galactosidase</fullName>
        <ecNumber evidence="2 5">3.2.1.22</ecNumber>
    </recommendedName>
</protein>
<comment type="catalytic activity">
    <reaction evidence="1 5">
        <text>Hydrolysis of terminal, non-reducing alpha-D-galactose residues in alpha-D-galactosides, including galactose oligosaccharides, galactomannans and galactolipids.</text>
        <dbReference type="EC" id="3.2.1.22"/>
    </reaction>
</comment>
<dbReference type="Gene3D" id="3.20.20.70">
    <property type="entry name" value="Aldolase class I"/>
    <property type="match status" value="1"/>
</dbReference>
<dbReference type="PIRSF" id="PIRSF005536">
    <property type="entry name" value="Agal"/>
    <property type="match status" value="1"/>
</dbReference>
<dbReference type="SUPFAM" id="SSF51445">
    <property type="entry name" value="(Trans)glycosidases"/>
    <property type="match status" value="1"/>
</dbReference>
<dbReference type="CDD" id="cd14791">
    <property type="entry name" value="GH36"/>
    <property type="match status" value="1"/>
</dbReference>
<dbReference type="PROSITE" id="PS00512">
    <property type="entry name" value="ALPHA_GALACTOSIDASE"/>
    <property type="match status" value="1"/>
</dbReference>
<evidence type="ECO:0000256" key="4">
    <source>
        <dbReference type="ARBA" id="ARBA00023295"/>
    </source>
</evidence>
<reference evidence="9" key="1">
    <citation type="submission" date="2016-05" db="EMBL/GenBank/DDBJ databases">
        <authorList>
            <person name="Lavstsen T."/>
            <person name="Jespersen J.S."/>
        </authorList>
    </citation>
    <scope>NUCLEOTIDE SEQUENCE</scope>
    <source>
        <strain evidence="9">PFRJS10</strain>
    </source>
</reference>
<feature type="binding site" evidence="7">
    <location>
        <begin position="349"/>
        <end position="350"/>
    </location>
    <ligand>
        <name>substrate</name>
    </ligand>
</feature>
<dbReference type="FunFam" id="3.20.20.70:FF:000118">
    <property type="entry name" value="Alpha-galactosidase"/>
    <property type="match status" value="1"/>
</dbReference>
<dbReference type="InterPro" id="IPR050985">
    <property type="entry name" value="Alpha-glycosidase_related"/>
</dbReference>
<evidence type="ECO:0000256" key="6">
    <source>
        <dbReference type="PIRSR" id="PIRSR005536-1"/>
    </source>
</evidence>
<dbReference type="RefSeq" id="WP_057374571.1">
    <property type="nucleotide sequence ID" value="NZ_CDAE01000012.1"/>
</dbReference>
<comment type="similarity">
    <text evidence="5">Belongs to the glycosyl hydrolase.</text>
</comment>
<dbReference type="PANTHER" id="PTHR43053:SF3">
    <property type="entry name" value="ALPHA-GALACTOSIDASE C-RELATED"/>
    <property type="match status" value="1"/>
</dbReference>
<feature type="active site" description="Nucleophile" evidence="6">
    <location>
        <position position="461"/>
    </location>
</feature>
<feature type="binding site" evidence="7">
    <location>
        <position position="426"/>
    </location>
    <ligand>
        <name>substrate</name>
    </ligand>
</feature>
<name>A0A2C7YNL0_9ACTN</name>
<accession>A0A2C7YNL0</accession>
<evidence type="ECO:0000313" key="9">
    <source>
        <dbReference type="EMBL" id="SBN37821.1"/>
    </source>
</evidence>
<feature type="active site" description="Proton donor" evidence="6">
    <location>
        <position position="528"/>
    </location>
</feature>
<dbReference type="PRINTS" id="PR00743">
    <property type="entry name" value="GLHYDRLASE36"/>
</dbReference>
<feature type="domain" description="Glycosyl hydrolase family 36 N-terminal" evidence="8">
    <location>
        <begin position="29"/>
        <end position="271"/>
    </location>
</feature>
<proteinExistence type="inferred from homology"/>